<keyword evidence="3" id="KW-1185">Reference proteome</keyword>
<keyword evidence="1" id="KW-0732">Signal</keyword>
<gene>
    <name evidence="2" type="ORF">D5018_15670</name>
</gene>
<dbReference type="AlphaFoldDB" id="A0A3L8PTV3"/>
<dbReference type="RefSeq" id="WP_121839940.1">
    <property type="nucleotide sequence ID" value="NZ_ML014806.1"/>
</dbReference>
<evidence type="ECO:0000313" key="2">
    <source>
        <dbReference type="EMBL" id="RLV58736.1"/>
    </source>
</evidence>
<sequence length="280" mass="32448">MKKLTKIFTVVALLSASQATMAGSSKAFKEQEIGKAVNCNVEKDCQPLEQIMFKIRFIPQTGFNISKTSLEMTFSGKHAEFGAYTLKFGEQSPYLPKKDQVWFPQENIMFYKFPIVAEFSNGNYEFNDSDYRANLGSKFFQADSIRKSFMNKIFENPIIIRELRGLDIRASKTQKETSLVFDIRQVPSKFNSAKLSWEGYLQQRYNNQAGFTFDVHKLIITKSMKFGMAYRFDPNVPFNHNYTDTIYGHKRDSEGVRYFAEFLQKSTDFGDFLSFMHSKI</sequence>
<evidence type="ECO:0000313" key="3">
    <source>
        <dbReference type="Proteomes" id="UP000281474"/>
    </source>
</evidence>
<feature type="signal peptide" evidence="1">
    <location>
        <begin position="1"/>
        <end position="22"/>
    </location>
</feature>
<organism evidence="2 3">
    <name type="scientific">Parashewanella curva</name>
    <dbReference type="NCBI Taxonomy" id="2338552"/>
    <lineage>
        <taxon>Bacteria</taxon>
        <taxon>Pseudomonadati</taxon>
        <taxon>Pseudomonadota</taxon>
        <taxon>Gammaproteobacteria</taxon>
        <taxon>Alteromonadales</taxon>
        <taxon>Shewanellaceae</taxon>
        <taxon>Parashewanella</taxon>
    </lineage>
</organism>
<reference evidence="2 3" key="1">
    <citation type="submission" date="2018-09" db="EMBL/GenBank/DDBJ databases">
        <title>Phylogeny of the Shewanellaceae, and recommendation for two new genera, Pseudoshewanella and Parashewanella.</title>
        <authorList>
            <person name="Wang G."/>
        </authorList>
    </citation>
    <scope>NUCLEOTIDE SEQUENCE [LARGE SCALE GENOMIC DNA]</scope>
    <source>
        <strain evidence="2 3">C51</strain>
    </source>
</reference>
<accession>A0A3L8PTV3</accession>
<feature type="chain" id="PRO_5018270530" description="DUF2490 domain-containing protein" evidence="1">
    <location>
        <begin position="23"/>
        <end position="280"/>
    </location>
</feature>
<dbReference type="Proteomes" id="UP000281474">
    <property type="component" value="Unassembled WGS sequence"/>
</dbReference>
<evidence type="ECO:0008006" key="4">
    <source>
        <dbReference type="Google" id="ProtNLM"/>
    </source>
</evidence>
<dbReference type="EMBL" id="QZEI01000057">
    <property type="protein sequence ID" value="RLV58736.1"/>
    <property type="molecule type" value="Genomic_DNA"/>
</dbReference>
<comment type="caution">
    <text evidence="2">The sequence shown here is derived from an EMBL/GenBank/DDBJ whole genome shotgun (WGS) entry which is preliminary data.</text>
</comment>
<evidence type="ECO:0000256" key="1">
    <source>
        <dbReference type="SAM" id="SignalP"/>
    </source>
</evidence>
<dbReference type="OrthoDB" id="9838993at2"/>
<protein>
    <recommendedName>
        <fullName evidence="4">DUF2490 domain-containing protein</fullName>
    </recommendedName>
</protein>
<name>A0A3L8PTV3_9GAMM</name>
<proteinExistence type="predicted"/>